<keyword evidence="1" id="KW-0472">Membrane</keyword>
<evidence type="ECO:0000313" key="3">
    <source>
        <dbReference type="Proteomes" id="UP000002872"/>
    </source>
</evidence>
<dbReference type="HOGENOM" id="CLU_652270_0_0_1"/>
<dbReference type="AlphaFoldDB" id="I3EGG9"/>
<keyword evidence="1" id="KW-1133">Transmembrane helix</keyword>
<dbReference type="Proteomes" id="UP000002872">
    <property type="component" value="Unassembled WGS sequence"/>
</dbReference>
<feature type="transmembrane region" description="Helical" evidence="1">
    <location>
        <begin position="407"/>
        <end position="424"/>
    </location>
</feature>
<reference evidence="2" key="1">
    <citation type="submission" date="2011-01" db="EMBL/GenBank/DDBJ databases">
        <title>The Genome Sequence of Nematocida parisii strain ERTm3.</title>
        <authorList>
            <consortium name="The Broad Institute Genome Sequencing Platform"/>
            <consortium name="The Broad Institute Genome Sequencing Center for Infectious Disease"/>
            <person name="Cuomo C."/>
            <person name="Troemel E."/>
            <person name="Young S.K."/>
            <person name="Zeng Q."/>
            <person name="Gargeya S."/>
            <person name="Fitzgerald M."/>
            <person name="Haas B."/>
            <person name="Abouelleil A."/>
            <person name="Alvarado L."/>
            <person name="Arachchi H.M."/>
            <person name="Berlin A."/>
            <person name="Chapman S.B."/>
            <person name="Gearin G."/>
            <person name="Goldberg J."/>
            <person name="Griggs A."/>
            <person name="Gujja S."/>
            <person name="Hansen M."/>
            <person name="Heiman D."/>
            <person name="Howarth C."/>
            <person name="Larimer J."/>
            <person name="Lui A."/>
            <person name="MacDonald P.J.P."/>
            <person name="McCowen C."/>
            <person name="Montmayeur A."/>
            <person name="Murphy C."/>
            <person name="Neiman D."/>
            <person name="Pearson M."/>
            <person name="Priest M."/>
            <person name="Roberts A."/>
            <person name="Saif S."/>
            <person name="Shea T."/>
            <person name="Sisk P."/>
            <person name="Stolte C."/>
            <person name="Sykes S."/>
            <person name="Wortman J."/>
            <person name="Nusbaum C."/>
            <person name="Birren B."/>
        </authorList>
    </citation>
    <scope>NUCLEOTIDE SEQUENCE</scope>
    <source>
        <strain evidence="2">ERTm3</strain>
    </source>
</reference>
<keyword evidence="1" id="KW-0812">Transmembrane</keyword>
<dbReference type="VEuPathDB" id="MicrosporidiaDB:NEQG_01760"/>
<evidence type="ECO:0000256" key="1">
    <source>
        <dbReference type="SAM" id="Phobius"/>
    </source>
</evidence>
<dbReference type="EMBL" id="GL870879">
    <property type="protein sequence ID" value="EIJ88316.1"/>
    <property type="molecule type" value="Genomic_DNA"/>
</dbReference>
<protein>
    <submittedName>
        <fullName evidence="2">Uncharacterized protein</fullName>
    </submittedName>
</protein>
<evidence type="ECO:0000313" key="2">
    <source>
        <dbReference type="EMBL" id="EIJ88316.1"/>
    </source>
</evidence>
<dbReference type="InParanoid" id="I3EGG9"/>
<keyword evidence="3" id="KW-1185">Reference proteome</keyword>
<proteinExistence type="predicted"/>
<accession>I3EGG9</accession>
<sequence length="429" mass="49110">MNINKLKSIFTLGGSTNTSMQSTIGSARRKVSTLLLYSTNNLPMGTNAHRYITLGANKPEIKKAVDNIKKEKDQKEAKSHFYMYSPKFLHGKLPRIIARNAKIDISSTVEPVHIDLLNSITEHVLEGIIRMNMVTANGILTSECPITADYRNFFANNDNTQITINKVVENGFLPIVSKRVNAWYAHLLSLPDFDVIEYLTHVRQLFIEHAFINHFNKPIELINLEKFVSMLDEERVDIHGHSINLFERNQNGVYNIDRALELLESNKHNLEIPFCPENSQFYDTLCEQDRNLLLELSKNWIFVKEILSALHKIIDPKNEYVDINYLIGIHSQTEVQRISMKSPADCHVGNLVDRKVLKKYISGRSYPILISEYISDRVNQFRISVENTKPTQYKNFVYKAKNSIRSGFLFAATLIAGSGGILYYNRGVL</sequence>
<dbReference type="OrthoDB" id="2187903at2759"/>
<name>I3EGG9_NEMP3</name>
<organism evidence="2 3">
    <name type="scientific">Nematocida parisii (strain ERTm3)</name>
    <name type="common">Nematode killer fungus</name>
    <dbReference type="NCBI Taxonomy" id="935791"/>
    <lineage>
        <taxon>Eukaryota</taxon>
        <taxon>Fungi</taxon>
        <taxon>Fungi incertae sedis</taxon>
        <taxon>Microsporidia</taxon>
        <taxon>Nematocida</taxon>
    </lineage>
</organism>
<gene>
    <name evidence="2" type="ORF">NEQG_01760</name>
</gene>